<keyword evidence="2" id="KW-1185">Reference proteome</keyword>
<reference evidence="1" key="1">
    <citation type="submission" date="2019-11" db="EMBL/GenBank/DDBJ databases">
        <authorList>
            <person name="Liu Y."/>
            <person name="Hou J."/>
            <person name="Li T.-Q."/>
            <person name="Guan C.-H."/>
            <person name="Wu X."/>
            <person name="Wu H.-Z."/>
            <person name="Ling F."/>
            <person name="Zhang R."/>
            <person name="Shi X.-G."/>
            <person name="Ren J.-P."/>
            <person name="Chen E.-F."/>
            <person name="Sun J.-M."/>
        </authorList>
    </citation>
    <scope>NUCLEOTIDE SEQUENCE</scope>
    <source>
        <strain evidence="1">Adult_tree_wgs_1</strain>
        <tissue evidence="1">Leaves</tissue>
    </source>
</reference>
<name>A0A834GWV7_RHOSS</name>
<accession>A0A834GWV7</accession>
<dbReference type="AlphaFoldDB" id="A0A834GWV7"/>
<evidence type="ECO:0000313" key="1">
    <source>
        <dbReference type="EMBL" id="KAF7143353.1"/>
    </source>
</evidence>
<protein>
    <submittedName>
        <fullName evidence="1">Uncharacterized protein</fullName>
    </submittedName>
</protein>
<comment type="caution">
    <text evidence="1">The sequence shown here is derived from an EMBL/GenBank/DDBJ whole genome shotgun (WGS) entry which is preliminary data.</text>
</comment>
<organism evidence="1 2">
    <name type="scientific">Rhododendron simsii</name>
    <name type="common">Sims's rhododendron</name>
    <dbReference type="NCBI Taxonomy" id="118357"/>
    <lineage>
        <taxon>Eukaryota</taxon>
        <taxon>Viridiplantae</taxon>
        <taxon>Streptophyta</taxon>
        <taxon>Embryophyta</taxon>
        <taxon>Tracheophyta</taxon>
        <taxon>Spermatophyta</taxon>
        <taxon>Magnoliopsida</taxon>
        <taxon>eudicotyledons</taxon>
        <taxon>Gunneridae</taxon>
        <taxon>Pentapetalae</taxon>
        <taxon>asterids</taxon>
        <taxon>Ericales</taxon>
        <taxon>Ericaceae</taxon>
        <taxon>Ericoideae</taxon>
        <taxon>Rhodoreae</taxon>
        <taxon>Rhododendron</taxon>
    </lineage>
</organism>
<sequence>MGLTSTPSPSPRAVQAPALVISTSGKQMDQSNSGNSLLISNFVKRMDKSNSGKSLMDQPNSARKKYLKQVIGRFNDTELHLAAQRGDVAVVKQILGEIDEQMVRTLSGAEFDPEVAEFDVY</sequence>
<gene>
    <name evidence="1" type="ORF">RHSIM_Rhsim05G0185800</name>
</gene>
<dbReference type="EMBL" id="WJXA01000005">
    <property type="protein sequence ID" value="KAF7143353.1"/>
    <property type="molecule type" value="Genomic_DNA"/>
</dbReference>
<dbReference type="Proteomes" id="UP000626092">
    <property type="component" value="Unassembled WGS sequence"/>
</dbReference>
<dbReference type="OrthoDB" id="1743994at2759"/>
<proteinExistence type="predicted"/>
<evidence type="ECO:0000313" key="2">
    <source>
        <dbReference type="Proteomes" id="UP000626092"/>
    </source>
</evidence>